<reference evidence="1 2" key="1">
    <citation type="journal article" date="2015" name="Nature">
        <title>rRNA introns, odd ribosomes, and small enigmatic genomes across a large radiation of phyla.</title>
        <authorList>
            <person name="Brown C.T."/>
            <person name="Hug L.A."/>
            <person name="Thomas B.C."/>
            <person name="Sharon I."/>
            <person name="Castelle C.J."/>
            <person name="Singh A."/>
            <person name="Wilkins M.J."/>
            <person name="Williams K.H."/>
            <person name="Banfield J.F."/>
        </authorList>
    </citation>
    <scope>NUCLEOTIDE SEQUENCE [LARGE SCALE GENOMIC DNA]</scope>
</reference>
<evidence type="ECO:0000313" key="2">
    <source>
        <dbReference type="Proteomes" id="UP000034627"/>
    </source>
</evidence>
<sequence>MERLRYADGAYPPPCFTCPARTYIGGEYYCNPDTLNDPSIILEVARYRPDRCPNRPRSDGGLVSPTALLRRVLGK</sequence>
<dbReference type="Proteomes" id="UP000034627">
    <property type="component" value="Unassembled WGS sequence"/>
</dbReference>
<dbReference type="EMBL" id="LBYR01000027">
    <property type="protein sequence ID" value="KKR55084.1"/>
    <property type="molecule type" value="Genomic_DNA"/>
</dbReference>
<protein>
    <submittedName>
        <fullName evidence="1">Uncharacterized protein</fullName>
    </submittedName>
</protein>
<gene>
    <name evidence="1" type="ORF">UT93_C0027G0001</name>
</gene>
<name>A0A0G0RR08_9BACT</name>
<evidence type="ECO:0000313" key="1">
    <source>
        <dbReference type="EMBL" id="KKR55084.1"/>
    </source>
</evidence>
<organism evidence="1 2">
    <name type="scientific">Candidatus Woesebacteria bacterium GW2011_GWF1_40_24</name>
    <dbReference type="NCBI Taxonomy" id="1618601"/>
    <lineage>
        <taxon>Bacteria</taxon>
        <taxon>Candidatus Woeseibacteriota</taxon>
    </lineage>
</organism>
<comment type="caution">
    <text evidence="1">The sequence shown here is derived from an EMBL/GenBank/DDBJ whole genome shotgun (WGS) entry which is preliminary data.</text>
</comment>
<proteinExistence type="predicted"/>
<accession>A0A0G0RR08</accession>
<dbReference type="AlphaFoldDB" id="A0A0G0RR08"/>